<dbReference type="GO" id="GO:0046872">
    <property type="term" value="F:metal ion binding"/>
    <property type="evidence" value="ECO:0007669"/>
    <property type="project" value="UniProtKB-KW"/>
</dbReference>
<keyword evidence="6" id="KW-0411">Iron-sulfur</keyword>
<evidence type="ECO:0000313" key="12">
    <source>
        <dbReference type="Proteomes" id="UP000295172"/>
    </source>
</evidence>
<dbReference type="PRINTS" id="PR00162">
    <property type="entry name" value="RIESKE"/>
</dbReference>
<dbReference type="InterPro" id="IPR014349">
    <property type="entry name" value="Rieske_Fe-S_prot"/>
</dbReference>
<keyword evidence="3" id="KW-0001">2Fe-2S</keyword>
<dbReference type="GO" id="GO:0016705">
    <property type="term" value="F:oxidoreductase activity, acting on paired donors, with incorporation or reduction of molecular oxygen"/>
    <property type="evidence" value="ECO:0007669"/>
    <property type="project" value="UniProtKB-ARBA"/>
</dbReference>
<dbReference type="InterPro" id="IPR036922">
    <property type="entry name" value="Rieske_2Fe-2S_sf"/>
</dbReference>
<dbReference type="CDD" id="cd03467">
    <property type="entry name" value="Rieske"/>
    <property type="match status" value="1"/>
</dbReference>
<dbReference type="GO" id="GO:0051537">
    <property type="term" value="F:2 iron, 2 sulfur cluster binding"/>
    <property type="evidence" value="ECO:0007669"/>
    <property type="project" value="UniProtKB-KW"/>
</dbReference>
<dbReference type="GO" id="GO:0016020">
    <property type="term" value="C:membrane"/>
    <property type="evidence" value="ECO:0007669"/>
    <property type="project" value="InterPro"/>
</dbReference>
<evidence type="ECO:0000256" key="9">
    <source>
        <dbReference type="ARBA" id="ARBA00034078"/>
    </source>
</evidence>
<protein>
    <recommendedName>
        <fullName evidence="2">Cytochrome bc1 complex Rieske iron-sulfur subunit</fullName>
    </recommendedName>
    <alternativeName>
        <fullName evidence="8">Cytochrome bc1 reductase complex subunit QcrA</fullName>
    </alternativeName>
</protein>
<gene>
    <name evidence="11" type="ORF">E1218_11920</name>
</gene>
<dbReference type="Proteomes" id="UP000295172">
    <property type="component" value="Unassembled WGS sequence"/>
</dbReference>
<proteinExistence type="predicted"/>
<comment type="caution">
    <text evidence="11">The sequence shown here is derived from an EMBL/GenBank/DDBJ whole genome shotgun (WGS) entry which is preliminary data.</text>
</comment>
<dbReference type="SUPFAM" id="SSF50022">
    <property type="entry name" value="ISP domain"/>
    <property type="match status" value="1"/>
</dbReference>
<sequence length="155" mass="15667">MADLVAVVLLHLRHHSLRGLPVDEASRRTVLAAGAAAVAAVSGCSTYGEPQNAPATSAPANAVLAKTADVPVGGGVIVGDAQVVVTQPTAGTFKAFTSVCTHQRCQVASVEGGTINCTCHGSKFDITDGSVVKDPAQQPLAPQRITVTGDSIRLG</sequence>
<dbReference type="FunFam" id="2.102.10.10:FF:000016">
    <property type="entry name" value="Nitrite reductase/ring-hydroxylating ferredoxin subunit"/>
    <property type="match status" value="1"/>
</dbReference>
<accession>A0A4R4X938</accession>
<organism evidence="11 12">
    <name type="scientific">Kribbella turkmenica</name>
    <dbReference type="NCBI Taxonomy" id="2530375"/>
    <lineage>
        <taxon>Bacteria</taxon>
        <taxon>Bacillati</taxon>
        <taxon>Actinomycetota</taxon>
        <taxon>Actinomycetes</taxon>
        <taxon>Propionibacteriales</taxon>
        <taxon>Kribbellaceae</taxon>
        <taxon>Kribbella</taxon>
    </lineage>
</organism>
<dbReference type="OrthoDB" id="25106at2"/>
<feature type="domain" description="Rieske" evidence="10">
    <location>
        <begin position="62"/>
        <end position="154"/>
    </location>
</feature>
<dbReference type="Gene3D" id="2.102.10.10">
    <property type="entry name" value="Rieske [2Fe-2S] iron-sulphur domain"/>
    <property type="match status" value="1"/>
</dbReference>
<evidence type="ECO:0000256" key="5">
    <source>
        <dbReference type="ARBA" id="ARBA00023004"/>
    </source>
</evidence>
<evidence type="ECO:0000256" key="7">
    <source>
        <dbReference type="ARBA" id="ARBA00023157"/>
    </source>
</evidence>
<dbReference type="Pfam" id="PF00355">
    <property type="entry name" value="Rieske"/>
    <property type="match status" value="1"/>
</dbReference>
<dbReference type="InterPro" id="IPR017941">
    <property type="entry name" value="Rieske_2Fe-2S"/>
</dbReference>
<evidence type="ECO:0000256" key="2">
    <source>
        <dbReference type="ARBA" id="ARBA00015816"/>
    </source>
</evidence>
<keyword evidence="12" id="KW-1185">Reference proteome</keyword>
<comment type="cofactor">
    <cofactor evidence="9">
        <name>[2Fe-2S] cluster</name>
        <dbReference type="ChEBI" id="CHEBI:190135"/>
    </cofactor>
</comment>
<evidence type="ECO:0000256" key="8">
    <source>
        <dbReference type="ARBA" id="ARBA00029586"/>
    </source>
</evidence>
<reference evidence="11 12" key="1">
    <citation type="submission" date="2019-02" db="EMBL/GenBank/DDBJ databases">
        <title>Draft genome sequences of novel Actinobacteria.</title>
        <authorList>
            <person name="Sahin N."/>
            <person name="Ay H."/>
            <person name="Saygin H."/>
        </authorList>
    </citation>
    <scope>NUCLEOTIDE SEQUENCE [LARGE SCALE GENOMIC DNA]</scope>
    <source>
        <strain evidence="11 12">16K104</strain>
    </source>
</reference>
<keyword evidence="7" id="KW-1015">Disulfide bond</keyword>
<evidence type="ECO:0000256" key="6">
    <source>
        <dbReference type="ARBA" id="ARBA00023014"/>
    </source>
</evidence>
<evidence type="ECO:0000256" key="4">
    <source>
        <dbReference type="ARBA" id="ARBA00022723"/>
    </source>
</evidence>
<dbReference type="GO" id="GO:0004497">
    <property type="term" value="F:monooxygenase activity"/>
    <property type="evidence" value="ECO:0007669"/>
    <property type="project" value="UniProtKB-ARBA"/>
</dbReference>
<keyword evidence="5" id="KW-0408">Iron</keyword>
<keyword evidence="4" id="KW-0479">Metal-binding</keyword>
<dbReference type="AlphaFoldDB" id="A0A4R4X938"/>
<evidence type="ECO:0000256" key="1">
    <source>
        <dbReference type="ARBA" id="ARBA00002494"/>
    </source>
</evidence>
<name>A0A4R4X938_9ACTN</name>
<evidence type="ECO:0000259" key="10">
    <source>
        <dbReference type="PROSITE" id="PS51296"/>
    </source>
</evidence>
<evidence type="ECO:0000256" key="3">
    <source>
        <dbReference type="ARBA" id="ARBA00022714"/>
    </source>
</evidence>
<dbReference type="InterPro" id="IPR005805">
    <property type="entry name" value="Rieske_Fe-S_prot_C"/>
</dbReference>
<dbReference type="PROSITE" id="PS51296">
    <property type="entry name" value="RIESKE"/>
    <property type="match status" value="1"/>
</dbReference>
<comment type="function">
    <text evidence="1">Iron-sulfur subunit of the cytochrome bc1 complex, an essential component of the respiratory electron transport chain required for ATP synthesis. The bc1 complex catalyzes the oxidation of menaquinol and the reduction of cytochrome c in the respiratory chain. The bc1 complex operates through a Q-cycle mechanism that couples electron transfer to generation of the proton gradient that drives ATP synthesis.</text>
</comment>
<dbReference type="EMBL" id="SMKR01000040">
    <property type="protein sequence ID" value="TDD26935.1"/>
    <property type="molecule type" value="Genomic_DNA"/>
</dbReference>
<evidence type="ECO:0000313" key="11">
    <source>
        <dbReference type="EMBL" id="TDD26935.1"/>
    </source>
</evidence>
<dbReference type="PANTHER" id="PTHR10134">
    <property type="entry name" value="CYTOCHROME B-C1 COMPLEX SUBUNIT RIESKE, MITOCHONDRIAL"/>
    <property type="match status" value="1"/>
</dbReference>